<protein>
    <submittedName>
        <fullName evidence="1">Uncharacterized protein</fullName>
    </submittedName>
</protein>
<keyword evidence="2" id="KW-1185">Reference proteome</keyword>
<comment type="caution">
    <text evidence="1">The sequence shown here is derived from an EMBL/GenBank/DDBJ whole genome shotgun (WGS) entry which is preliminary data.</text>
</comment>
<evidence type="ECO:0000313" key="2">
    <source>
        <dbReference type="Proteomes" id="UP000755585"/>
    </source>
</evidence>
<gene>
    <name evidence="1" type="ORF">JOF29_003894</name>
</gene>
<dbReference type="Proteomes" id="UP000755585">
    <property type="component" value="Unassembled WGS sequence"/>
</dbReference>
<proteinExistence type="predicted"/>
<accession>A0ABS4UMK8</accession>
<evidence type="ECO:0000313" key="1">
    <source>
        <dbReference type="EMBL" id="MBP2352811.1"/>
    </source>
</evidence>
<organism evidence="1 2">
    <name type="scientific">Kribbella aluminosa</name>
    <dbReference type="NCBI Taxonomy" id="416017"/>
    <lineage>
        <taxon>Bacteria</taxon>
        <taxon>Bacillati</taxon>
        <taxon>Actinomycetota</taxon>
        <taxon>Actinomycetes</taxon>
        <taxon>Propionibacteriales</taxon>
        <taxon>Kribbellaceae</taxon>
        <taxon>Kribbella</taxon>
    </lineage>
</organism>
<dbReference type="EMBL" id="JAGINT010000001">
    <property type="protein sequence ID" value="MBP2352811.1"/>
    <property type="molecule type" value="Genomic_DNA"/>
</dbReference>
<reference evidence="1 2" key="1">
    <citation type="submission" date="2021-03" db="EMBL/GenBank/DDBJ databases">
        <title>Sequencing the genomes of 1000 actinobacteria strains.</title>
        <authorList>
            <person name="Klenk H.-P."/>
        </authorList>
    </citation>
    <scope>NUCLEOTIDE SEQUENCE [LARGE SCALE GENOMIC DNA]</scope>
    <source>
        <strain evidence="1 2">DSM 18824</strain>
    </source>
</reference>
<name>A0ABS4UMK8_9ACTN</name>
<sequence>MAPEAKSLTAAFLDYVRSSQARPVLERGGLVPCGALPAGFCG</sequence>